<keyword evidence="1" id="KW-0472">Membrane</keyword>
<accession>A0A0U1DGA7</accession>
<dbReference type="AlphaFoldDB" id="A0A0U1DGA7"/>
<evidence type="ECO:0000313" key="2">
    <source>
        <dbReference type="EMBL" id="CQD15636.1"/>
    </source>
</evidence>
<dbReference type="EMBL" id="CTEF01000002">
    <property type="protein sequence ID" value="CQD15636.1"/>
    <property type="molecule type" value="Genomic_DNA"/>
</dbReference>
<gene>
    <name evidence="2" type="ORF">BN970_03280</name>
</gene>
<keyword evidence="1" id="KW-1133">Transmembrane helix</keyword>
<evidence type="ECO:0000313" key="3">
    <source>
        <dbReference type="Proteomes" id="UP000182227"/>
    </source>
</evidence>
<keyword evidence="1" id="KW-0812">Transmembrane</keyword>
<protein>
    <submittedName>
        <fullName evidence="2">Uncharacterized protein</fullName>
    </submittedName>
</protein>
<proteinExistence type="predicted"/>
<organism evidence="2 3">
    <name type="scientific">Mycolicibacterium conceptionense</name>
    <dbReference type="NCBI Taxonomy" id="451644"/>
    <lineage>
        <taxon>Bacteria</taxon>
        <taxon>Bacillati</taxon>
        <taxon>Actinomycetota</taxon>
        <taxon>Actinomycetes</taxon>
        <taxon>Mycobacteriales</taxon>
        <taxon>Mycobacteriaceae</taxon>
        <taxon>Mycolicibacterium</taxon>
    </lineage>
</organism>
<evidence type="ECO:0000256" key="1">
    <source>
        <dbReference type="SAM" id="Phobius"/>
    </source>
</evidence>
<feature type="transmembrane region" description="Helical" evidence="1">
    <location>
        <begin position="6"/>
        <end position="24"/>
    </location>
</feature>
<reference evidence="2 3" key="1">
    <citation type="submission" date="2015-03" db="EMBL/GenBank/DDBJ databases">
        <authorList>
            <person name="Murphy D."/>
        </authorList>
    </citation>
    <scope>NUCLEOTIDE SEQUENCE [LARGE SCALE GENOMIC DNA]</scope>
    <source>
        <strain evidence="2 3">D16</strain>
    </source>
</reference>
<dbReference type="Proteomes" id="UP000182227">
    <property type="component" value="Unassembled WGS sequence"/>
</dbReference>
<name>A0A0U1DGA7_9MYCO</name>
<sequence length="30" mass="3335">MYVVMAFGYVYSLTAVIAALCLALNNRRNP</sequence>